<feature type="transmembrane region" description="Helical" evidence="6">
    <location>
        <begin position="402"/>
        <end position="424"/>
    </location>
</feature>
<dbReference type="InterPro" id="IPR020846">
    <property type="entry name" value="MFS_dom"/>
</dbReference>
<feature type="transmembrane region" description="Helical" evidence="6">
    <location>
        <begin position="103"/>
        <end position="126"/>
    </location>
</feature>
<sequence length="431" mass="44023">MTSGAGVVTGAAGPRGLVRDPEFRRLLFTRFAAQWGDGVFRAGLAGAVLFNPERGANALAIAGGFAVLLLPYSVIGPFAGALLDRWDRRRVLIFANLLRGVAILAAALAVGLGASGIGLFALALAAEGMSRFIGSGMSAALPHLVPPAGVVTANAFATTLGSVIAVIGGGCAIGLRALFGPDNAGSAWTTSFAILGTLAAAAVAARFRKGVLGPDTVDEPTNPVLAVARGFADGARHAWRAPSVTAGFIALFAHRASFGASLLVTTLLMRNYFTNDGVFRAGLPGLGQMVALGGAGLFLAGLLTSWLLRRFGRLRVVPGALLLAALAQSALGLPMLLPTALLASFLITGAGQVLKLCVDSSIQLDVADEARGRVFALYDTLFNLTQVIAVTLAALFVPDNGYSPGLLVAATICYLLGGAGYLLATRRAARA</sequence>
<evidence type="ECO:0000256" key="6">
    <source>
        <dbReference type="SAM" id="Phobius"/>
    </source>
</evidence>
<feature type="transmembrane region" description="Helical" evidence="6">
    <location>
        <begin position="289"/>
        <end position="308"/>
    </location>
</feature>
<protein>
    <submittedName>
        <fullName evidence="8">MFS transporter</fullName>
    </submittedName>
</protein>
<keyword evidence="2" id="KW-1003">Cell membrane</keyword>
<organism evidence="8 9">
    <name type="scientific">Amycolatopsis samaneae</name>
    <dbReference type="NCBI Taxonomy" id="664691"/>
    <lineage>
        <taxon>Bacteria</taxon>
        <taxon>Bacillati</taxon>
        <taxon>Actinomycetota</taxon>
        <taxon>Actinomycetes</taxon>
        <taxon>Pseudonocardiales</taxon>
        <taxon>Pseudonocardiaceae</taxon>
        <taxon>Amycolatopsis</taxon>
    </lineage>
</organism>
<feature type="transmembrane region" description="Helical" evidence="6">
    <location>
        <begin position="246"/>
        <end position="269"/>
    </location>
</feature>
<dbReference type="RefSeq" id="WP_378214246.1">
    <property type="nucleotide sequence ID" value="NZ_BAABHG010000018.1"/>
</dbReference>
<dbReference type="InterPro" id="IPR011701">
    <property type="entry name" value="MFS"/>
</dbReference>
<evidence type="ECO:0000256" key="1">
    <source>
        <dbReference type="ARBA" id="ARBA00004651"/>
    </source>
</evidence>
<evidence type="ECO:0000256" key="2">
    <source>
        <dbReference type="ARBA" id="ARBA00022475"/>
    </source>
</evidence>
<dbReference type="InterPro" id="IPR036259">
    <property type="entry name" value="MFS_trans_sf"/>
</dbReference>
<feature type="transmembrane region" description="Helical" evidence="6">
    <location>
        <begin position="58"/>
        <end position="83"/>
    </location>
</feature>
<evidence type="ECO:0000259" key="7">
    <source>
        <dbReference type="PROSITE" id="PS50850"/>
    </source>
</evidence>
<feature type="domain" description="Major facilitator superfamily (MFS) profile" evidence="7">
    <location>
        <begin position="243"/>
        <end position="431"/>
    </location>
</feature>
<feature type="transmembrane region" description="Helical" evidence="6">
    <location>
        <begin position="160"/>
        <end position="179"/>
    </location>
</feature>
<comment type="caution">
    <text evidence="8">The sequence shown here is derived from an EMBL/GenBank/DDBJ whole genome shotgun (WGS) entry which is preliminary data.</text>
</comment>
<feature type="transmembrane region" description="Helical" evidence="6">
    <location>
        <begin position="185"/>
        <end position="205"/>
    </location>
</feature>
<dbReference type="PANTHER" id="PTHR23513">
    <property type="entry name" value="INTEGRAL MEMBRANE EFFLUX PROTEIN-RELATED"/>
    <property type="match status" value="1"/>
</dbReference>
<keyword evidence="3 6" id="KW-0812">Transmembrane</keyword>
<dbReference type="EMBL" id="JBHUKU010000011">
    <property type="protein sequence ID" value="MFD2461121.1"/>
    <property type="molecule type" value="Genomic_DNA"/>
</dbReference>
<feature type="transmembrane region" description="Helical" evidence="6">
    <location>
        <begin position="343"/>
        <end position="362"/>
    </location>
</feature>
<dbReference type="CDD" id="cd06173">
    <property type="entry name" value="MFS_MefA_like"/>
    <property type="match status" value="1"/>
</dbReference>
<name>A0ABW5GJS5_9PSEU</name>
<dbReference type="SUPFAM" id="SSF103473">
    <property type="entry name" value="MFS general substrate transporter"/>
    <property type="match status" value="1"/>
</dbReference>
<dbReference type="PANTHER" id="PTHR23513:SF17">
    <property type="entry name" value="MEMBRANE PROTEIN"/>
    <property type="match status" value="1"/>
</dbReference>
<feature type="transmembrane region" description="Helical" evidence="6">
    <location>
        <begin position="374"/>
        <end position="396"/>
    </location>
</feature>
<dbReference type="Gene3D" id="1.20.1250.20">
    <property type="entry name" value="MFS general substrate transporter like domains"/>
    <property type="match status" value="1"/>
</dbReference>
<evidence type="ECO:0000256" key="4">
    <source>
        <dbReference type="ARBA" id="ARBA00022989"/>
    </source>
</evidence>
<keyword evidence="4 6" id="KW-1133">Transmembrane helix</keyword>
<keyword evidence="5 6" id="KW-0472">Membrane</keyword>
<dbReference type="Proteomes" id="UP001597419">
    <property type="component" value="Unassembled WGS sequence"/>
</dbReference>
<comment type="subcellular location">
    <subcellularLocation>
        <location evidence="1">Cell membrane</location>
        <topology evidence="1">Multi-pass membrane protein</topology>
    </subcellularLocation>
</comment>
<proteinExistence type="predicted"/>
<accession>A0ABW5GJS5</accession>
<evidence type="ECO:0000313" key="9">
    <source>
        <dbReference type="Proteomes" id="UP001597419"/>
    </source>
</evidence>
<evidence type="ECO:0000256" key="3">
    <source>
        <dbReference type="ARBA" id="ARBA00022692"/>
    </source>
</evidence>
<evidence type="ECO:0000313" key="8">
    <source>
        <dbReference type="EMBL" id="MFD2461121.1"/>
    </source>
</evidence>
<reference evidence="9" key="1">
    <citation type="journal article" date="2019" name="Int. J. Syst. Evol. Microbiol.">
        <title>The Global Catalogue of Microorganisms (GCM) 10K type strain sequencing project: providing services to taxonomists for standard genome sequencing and annotation.</title>
        <authorList>
            <consortium name="The Broad Institute Genomics Platform"/>
            <consortium name="The Broad Institute Genome Sequencing Center for Infectious Disease"/>
            <person name="Wu L."/>
            <person name="Ma J."/>
        </authorList>
    </citation>
    <scope>NUCLEOTIDE SEQUENCE [LARGE SCALE GENOMIC DNA]</scope>
    <source>
        <strain evidence="9">CGMCC 4.7643</strain>
    </source>
</reference>
<dbReference type="PROSITE" id="PS50850">
    <property type="entry name" value="MFS"/>
    <property type="match status" value="1"/>
</dbReference>
<gene>
    <name evidence="8" type="ORF">ACFSYJ_21120</name>
</gene>
<dbReference type="Pfam" id="PF07690">
    <property type="entry name" value="MFS_1"/>
    <property type="match status" value="1"/>
</dbReference>
<keyword evidence="9" id="KW-1185">Reference proteome</keyword>
<evidence type="ECO:0000256" key="5">
    <source>
        <dbReference type="ARBA" id="ARBA00023136"/>
    </source>
</evidence>